<protein>
    <submittedName>
        <fullName evidence="2">Uncharacterized protein</fullName>
    </submittedName>
</protein>
<keyword evidence="1" id="KW-0472">Membrane</keyword>
<keyword evidence="3" id="KW-1185">Reference proteome</keyword>
<dbReference type="Proteomes" id="UP001156690">
    <property type="component" value="Unassembled WGS sequence"/>
</dbReference>
<proteinExistence type="predicted"/>
<dbReference type="AlphaFoldDB" id="A0AAV5NL04"/>
<evidence type="ECO:0000313" key="3">
    <source>
        <dbReference type="Proteomes" id="UP001156690"/>
    </source>
</evidence>
<evidence type="ECO:0000256" key="1">
    <source>
        <dbReference type="SAM" id="Phobius"/>
    </source>
</evidence>
<dbReference type="RefSeq" id="WP_126606975.1">
    <property type="nucleotide sequence ID" value="NZ_AP025144.1"/>
</dbReference>
<keyword evidence="1" id="KW-0812">Transmembrane</keyword>
<keyword evidence="1" id="KW-1133">Transmembrane helix</keyword>
<name>A0AAV5NL04_9VIBR</name>
<feature type="transmembrane region" description="Helical" evidence="1">
    <location>
        <begin position="12"/>
        <end position="30"/>
    </location>
</feature>
<accession>A0AAV5NL04</accession>
<dbReference type="EMBL" id="BSNX01000001">
    <property type="protein sequence ID" value="GLQ70727.1"/>
    <property type="molecule type" value="Genomic_DNA"/>
</dbReference>
<reference evidence="3" key="1">
    <citation type="journal article" date="2019" name="Int. J. Syst. Evol. Microbiol.">
        <title>The Global Catalogue of Microorganisms (GCM) 10K type strain sequencing project: providing services to taxonomists for standard genome sequencing and annotation.</title>
        <authorList>
            <consortium name="The Broad Institute Genomics Platform"/>
            <consortium name="The Broad Institute Genome Sequencing Center for Infectious Disease"/>
            <person name="Wu L."/>
            <person name="Ma J."/>
        </authorList>
    </citation>
    <scope>NUCLEOTIDE SEQUENCE [LARGE SCALE GENOMIC DNA]</scope>
    <source>
        <strain evidence="3">NBRC 15640</strain>
    </source>
</reference>
<sequence length="119" mass="13853">MPAQKLTPARIAQIVVMLLILIAAFTWRTLDQDQGNIVKCMVKTCHFSLNNQAFEIHFTEHNNYIVGDSEQFRVSINNTIINPDINTKSWLFNKHDKYDHILITNKQNGDYVKVIHKEK</sequence>
<gene>
    <name evidence="2" type="ORF">GCM10007932_00870</name>
</gene>
<organism evidence="2 3">
    <name type="scientific">Vibrio penaeicida</name>
    <dbReference type="NCBI Taxonomy" id="104609"/>
    <lineage>
        <taxon>Bacteria</taxon>
        <taxon>Pseudomonadati</taxon>
        <taxon>Pseudomonadota</taxon>
        <taxon>Gammaproteobacteria</taxon>
        <taxon>Vibrionales</taxon>
        <taxon>Vibrionaceae</taxon>
        <taxon>Vibrio</taxon>
    </lineage>
</organism>
<evidence type="ECO:0000313" key="2">
    <source>
        <dbReference type="EMBL" id="GLQ70727.1"/>
    </source>
</evidence>
<comment type="caution">
    <text evidence="2">The sequence shown here is derived from an EMBL/GenBank/DDBJ whole genome shotgun (WGS) entry which is preliminary data.</text>
</comment>